<sequence length="144" mass="15536">MSDKLTRPVAAHTVRTVAGTTVVMPYGEIDLVTAIPLMSLLDSLTCGPDPDLVVDLTKVTFIDCAGLAALCRTRNRVRARNGRLRLVNDDKDFPRLLRAAGLDRVFEVQPVFEIPADRSGVVPGSRAIQAVRPHVPAPTSAARP</sequence>
<dbReference type="PANTHER" id="PTHR33495:SF2">
    <property type="entry name" value="ANTI-SIGMA FACTOR ANTAGONIST TM_1081-RELATED"/>
    <property type="match status" value="1"/>
</dbReference>
<dbReference type="InterPro" id="IPR003658">
    <property type="entry name" value="Anti-sigma_ant"/>
</dbReference>
<proteinExistence type="inferred from homology"/>
<feature type="domain" description="STAS" evidence="3">
    <location>
        <begin position="10"/>
        <end position="112"/>
    </location>
</feature>
<dbReference type="CDD" id="cd07043">
    <property type="entry name" value="STAS_anti-anti-sigma_factors"/>
    <property type="match status" value="1"/>
</dbReference>
<dbReference type="Pfam" id="PF01740">
    <property type="entry name" value="STAS"/>
    <property type="match status" value="1"/>
</dbReference>
<accession>A0AAI8PRX5</accession>
<reference evidence="4 5" key="1">
    <citation type="submission" date="2018-09" db="EMBL/GenBank/DDBJ databases">
        <title>Production of Trimethoprim by Streptomyces sp. 3E-1.</title>
        <authorList>
            <person name="Kang H.J."/>
            <person name="Kim S.B."/>
        </authorList>
    </citation>
    <scope>NUCLEOTIDE SEQUENCE [LARGE SCALE GENOMIC DNA]</scope>
    <source>
        <strain evidence="4 5">3E-1</strain>
    </source>
</reference>
<organism evidence="4 5">
    <name type="scientific">Streptomyces griseorubiginosus</name>
    <dbReference type="NCBI Taxonomy" id="67304"/>
    <lineage>
        <taxon>Bacteria</taxon>
        <taxon>Bacillati</taxon>
        <taxon>Actinomycetota</taxon>
        <taxon>Actinomycetes</taxon>
        <taxon>Kitasatosporales</taxon>
        <taxon>Streptomycetaceae</taxon>
        <taxon>Streptomyces</taxon>
    </lineage>
</organism>
<dbReference type="EMBL" id="CP032427">
    <property type="protein sequence ID" value="AYC43998.1"/>
    <property type="molecule type" value="Genomic_DNA"/>
</dbReference>
<dbReference type="PROSITE" id="PS50801">
    <property type="entry name" value="STAS"/>
    <property type="match status" value="1"/>
</dbReference>
<dbReference type="Gene3D" id="3.30.750.24">
    <property type="entry name" value="STAS domain"/>
    <property type="match status" value="1"/>
</dbReference>
<gene>
    <name evidence="4" type="primary">rsbV_12</name>
    <name evidence="4" type="ORF">DWG14_08306</name>
</gene>
<dbReference type="RefSeq" id="WP_120054072.1">
    <property type="nucleotide sequence ID" value="NZ_CP032427.1"/>
</dbReference>
<evidence type="ECO:0000313" key="5">
    <source>
        <dbReference type="Proteomes" id="UP000265765"/>
    </source>
</evidence>
<dbReference type="GeneID" id="91287086"/>
<dbReference type="SUPFAM" id="SSF52091">
    <property type="entry name" value="SpoIIaa-like"/>
    <property type="match status" value="1"/>
</dbReference>
<dbReference type="KEGG" id="sge:DWG14_08306"/>
<dbReference type="PANTHER" id="PTHR33495">
    <property type="entry name" value="ANTI-SIGMA FACTOR ANTAGONIST TM_1081-RELATED-RELATED"/>
    <property type="match status" value="1"/>
</dbReference>
<dbReference type="InterPro" id="IPR036513">
    <property type="entry name" value="STAS_dom_sf"/>
</dbReference>
<protein>
    <recommendedName>
        <fullName evidence="2">Anti-sigma factor antagonist</fullName>
    </recommendedName>
</protein>
<evidence type="ECO:0000313" key="4">
    <source>
        <dbReference type="EMBL" id="AYC43998.1"/>
    </source>
</evidence>
<dbReference type="GO" id="GO:0043856">
    <property type="term" value="F:anti-sigma factor antagonist activity"/>
    <property type="evidence" value="ECO:0007669"/>
    <property type="project" value="InterPro"/>
</dbReference>
<comment type="similarity">
    <text evidence="1 2">Belongs to the anti-sigma-factor antagonist family.</text>
</comment>
<dbReference type="InterPro" id="IPR002645">
    <property type="entry name" value="STAS_dom"/>
</dbReference>
<evidence type="ECO:0000256" key="1">
    <source>
        <dbReference type="ARBA" id="ARBA00009013"/>
    </source>
</evidence>
<evidence type="ECO:0000256" key="2">
    <source>
        <dbReference type="RuleBase" id="RU003749"/>
    </source>
</evidence>
<dbReference type="Proteomes" id="UP000265765">
    <property type="component" value="Chromosome"/>
</dbReference>
<name>A0AAI8PRX5_9ACTN</name>
<dbReference type="AlphaFoldDB" id="A0AAI8PRX5"/>
<evidence type="ECO:0000259" key="3">
    <source>
        <dbReference type="PROSITE" id="PS50801"/>
    </source>
</evidence>
<dbReference type="NCBIfam" id="TIGR00377">
    <property type="entry name" value="ant_ant_sig"/>
    <property type="match status" value="1"/>
</dbReference>